<dbReference type="AlphaFoldDB" id="A0A2H0VGI3"/>
<evidence type="ECO:0000256" key="1">
    <source>
        <dbReference type="SAM" id="SignalP"/>
    </source>
</evidence>
<name>A0A2H0VGI3_9BACT</name>
<protein>
    <submittedName>
        <fullName evidence="2">Uncharacterized protein</fullName>
    </submittedName>
</protein>
<keyword evidence="1" id="KW-0732">Signal</keyword>
<feature type="signal peptide" evidence="1">
    <location>
        <begin position="1"/>
        <end position="20"/>
    </location>
</feature>
<accession>A0A2H0VGI3</accession>
<proteinExistence type="predicted"/>
<evidence type="ECO:0000313" key="2">
    <source>
        <dbReference type="EMBL" id="PIR97469.1"/>
    </source>
</evidence>
<reference evidence="3" key="1">
    <citation type="submission" date="2017-09" db="EMBL/GenBank/DDBJ databases">
        <title>Depth-based differentiation of microbial function through sediment-hosted aquifers and enrichment of novel symbionts in the deep terrestrial subsurface.</title>
        <authorList>
            <person name="Probst A.J."/>
            <person name="Ladd B."/>
            <person name="Jarett J.K."/>
            <person name="Geller-Mcgrath D.E."/>
            <person name="Sieber C.M.K."/>
            <person name="Emerson J.B."/>
            <person name="Anantharaman K."/>
            <person name="Thomas B.C."/>
            <person name="Malmstrom R."/>
            <person name="Stieglmeier M."/>
            <person name="Klingl A."/>
            <person name="Woyke T."/>
            <person name="Ryan C.M."/>
            <person name="Banfield J.F."/>
        </authorList>
    </citation>
    <scope>NUCLEOTIDE SEQUENCE [LARGE SCALE GENOMIC DNA]</scope>
</reference>
<feature type="chain" id="PRO_5013870422" evidence="1">
    <location>
        <begin position="21"/>
        <end position="199"/>
    </location>
</feature>
<gene>
    <name evidence="2" type="ORF">COT91_01095</name>
</gene>
<dbReference type="EMBL" id="PFAJ01000015">
    <property type="protein sequence ID" value="PIR97469.1"/>
    <property type="molecule type" value="Genomic_DNA"/>
</dbReference>
<dbReference type="Proteomes" id="UP000230557">
    <property type="component" value="Unassembled WGS sequence"/>
</dbReference>
<sequence length="199" mass="21382">MTKLLAILVLTIAVSVPAMAGPPSSCATIQRGSITDTAGNPISTGYDQWGYNYQAMLYNGLYGNFSRPAQLVTEGDNLSMKWNDAWLSNKDCDNDGKLDRHYGFASYKGSGAWLTNHMTGSYEVDGKTYHWSYFVKIVAAPADAVNVGGVWQTAGGVEIGPVIWGEFAIIQEVENDQGAGVNGVQYKSPASPGLGSYKH</sequence>
<comment type="caution">
    <text evidence="2">The sequence shown here is derived from an EMBL/GenBank/DDBJ whole genome shotgun (WGS) entry which is preliminary data.</text>
</comment>
<organism evidence="2 3">
    <name type="scientific">Candidatus Doudnabacteria bacterium CG10_big_fil_rev_8_21_14_0_10_41_10</name>
    <dbReference type="NCBI Taxonomy" id="1974551"/>
    <lineage>
        <taxon>Bacteria</taxon>
        <taxon>Candidatus Doudnaibacteriota</taxon>
    </lineage>
</organism>
<evidence type="ECO:0000313" key="3">
    <source>
        <dbReference type="Proteomes" id="UP000230557"/>
    </source>
</evidence>